<evidence type="ECO:0000313" key="2">
    <source>
        <dbReference type="EMBL" id="AHW68367.1"/>
    </source>
</evidence>
<proteinExistence type="evidence at transcript level"/>
<dbReference type="Gene3D" id="2.80.10.50">
    <property type="match status" value="1"/>
</dbReference>
<name>X5E6A1_9MICR</name>
<sequence>MFFISWIFLRFSQSVIIMHTIENTYMTLVDEPCTYIKLTSDIGEAIDVTFTDHINGLIFIKETNNPDQVFNISSTKKLRLYSFNGLETQQFVLKTVDNDNYNIMNRGECLTYDQKTSNIILKPCTNSHYQLFTIKDSRRENNDVYPYEDNYYANDFREPNPERSQHYLSEPTYHNRNPVTNTTRSKYSY</sequence>
<feature type="compositionally biased region" description="Polar residues" evidence="1">
    <location>
        <begin position="172"/>
        <end position="189"/>
    </location>
</feature>
<feature type="compositionally biased region" description="Basic and acidic residues" evidence="1">
    <location>
        <begin position="155"/>
        <end position="165"/>
    </location>
</feature>
<feature type="region of interest" description="Disordered" evidence="1">
    <location>
        <begin position="153"/>
        <end position="189"/>
    </location>
</feature>
<protein>
    <recommendedName>
        <fullName evidence="3">Ricin B lectin domain-containing protein</fullName>
    </recommendedName>
</protein>
<organism evidence="2">
    <name type="scientific">Nosema pernyi</name>
    <dbReference type="NCBI Taxonomy" id="1112939"/>
    <lineage>
        <taxon>Eukaryota</taxon>
        <taxon>Fungi</taxon>
        <taxon>Fungi incertae sedis</taxon>
        <taxon>Microsporidia</taxon>
        <taxon>Nosematidae</taxon>
        <taxon>Nosema</taxon>
    </lineage>
</organism>
<dbReference type="EMBL" id="KJ210690">
    <property type="protein sequence ID" value="AHW68367.1"/>
    <property type="molecule type" value="mRNA"/>
</dbReference>
<dbReference type="SUPFAM" id="SSF50370">
    <property type="entry name" value="Ricin B-like lectins"/>
    <property type="match status" value="1"/>
</dbReference>
<dbReference type="CDD" id="cd00161">
    <property type="entry name" value="beta-trefoil_Ricin-like"/>
    <property type="match status" value="1"/>
</dbReference>
<dbReference type="AlphaFoldDB" id="X5E6A1"/>
<evidence type="ECO:0000256" key="1">
    <source>
        <dbReference type="SAM" id="MobiDB-lite"/>
    </source>
</evidence>
<accession>X5E6A1</accession>
<reference evidence="2" key="1">
    <citation type="journal article" date="2015" name="Parasitol. Res.">
        <title>Morphological and molecular characterization of Nosema pernyi, a microsporidian parasite in Antheraea pernyi.</title>
        <authorList>
            <person name="Wang Y."/>
            <person name="Liu W."/>
            <person name="Jiang Y."/>
            <person name="Huang L."/>
            <person name="Irfan M."/>
            <person name="Shi S."/>
            <person name="Yang R."/>
            <person name="Qin L."/>
        </authorList>
    </citation>
    <scope>NUCLEOTIDE SEQUENCE</scope>
</reference>
<evidence type="ECO:0008006" key="3">
    <source>
        <dbReference type="Google" id="ProtNLM"/>
    </source>
</evidence>
<dbReference type="InterPro" id="IPR035992">
    <property type="entry name" value="Ricin_B-like_lectins"/>
</dbReference>